<protein>
    <submittedName>
        <fullName evidence="1">Uncharacterized protein</fullName>
    </submittedName>
</protein>
<evidence type="ECO:0000313" key="1">
    <source>
        <dbReference type="EMBL" id="KAH7387865.1"/>
    </source>
</evidence>
<comment type="caution">
    <text evidence="1">The sequence shown here is derived from an EMBL/GenBank/DDBJ whole genome shotgun (WGS) entry which is preliminary data.</text>
</comment>
<organism evidence="1 2">
    <name type="scientific">Ceratopteris richardii</name>
    <name type="common">Triangle waterfern</name>
    <dbReference type="NCBI Taxonomy" id="49495"/>
    <lineage>
        <taxon>Eukaryota</taxon>
        <taxon>Viridiplantae</taxon>
        <taxon>Streptophyta</taxon>
        <taxon>Embryophyta</taxon>
        <taxon>Tracheophyta</taxon>
        <taxon>Polypodiopsida</taxon>
        <taxon>Polypodiidae</taxon>
        <taxon>Polypodiales</taxon>
        <taxon>Pteridineae</taxon>
        <taxon>Pteridaceae</taxon>
        <taxon>Parkerioideae</taxon>
        <taxon>Ceratopteris</taxon>
    </lineage>
</organism>
<evidence type="ECO:0000313" key="2">
    <source>
        <dbReference type="Proteomes" id="UP000825935"/>
    </source>
</evidence>
<dbReference type="EMBL" id="CM035421">
    <property type="protein sequence ID" value="KAH7387865.1"/>
    <property type="molecule type" value="Genomic_DNA"/>
</dbReference>
<accession>A0A8T2T2M0</accession>
<proteinExistence type="predicted"/>
<gene>
    <name evidence="1" type="ORF">KP509_16G046000</name>
</gene>
<keyword evidence="2" id="KW-1185">Reference proteome</keyword>
<sequence>MNMLGIVHSIVDQESSVWVQCRLSHVVCSLYLYHCQTRIEEGKKEKKRKSWSYKLESLSAFTQSINSYKTYNGNRRSMNVKPVPHLPLKACACMCCSPSCCSRVPTMQNIKLFCLHINHIHMPTAFCQASKS</sequence>
<reference evidence="1" key="1">
    <citation type="submission" date="2021-08" db="EMBL/GenBank/DDBJ databases">
        <title>WGS assembly of Ceratopteris richardii.</title>
        <authorList>
            <person name="Marchant D.B."/>
            <person name="Chen G."/>
            <person name="Jenkins J."/>
            <person name="Shu S."/>
            <person name="Leebens-Mack J."/>
            <person name="Grimwood J."/>
            <person name="Schmutz J."/>
            <person name="Soltis P."/>
            <person name="Soltis D."/>
            <person name="Chen Z.-H."/>
        </authorList>
    </citation>
    <scope>NUCLEOTIDE SEQUENCE</scope>
    <source>
        <strain evidence="1">Whitten #5841</strain>
        <tissue evidence="1">Leaf</tissue>
    </source>
</reference>
<dbReference type="Proteomes" id="UP000825935">
    <property type="component" value="Chromosome 16"/>
</dbReference>
<name>A0A8T2T2M0_CERRI</name>
<dbReference type="AlphaFoldDB" id="A0A8T2T2M0"/>